<proteinExistence type="evidence at transcript level"/>
<organism evidence="7">
    <name type="scientific">Hirondellea gigas</name>
    <dbReference type="NCBI Taxonomy" id="1518452"/>
    <lineage>
        <taxon>Eukaryota</taxon>
        <taxon>Metazoa</taxon>
        <taxon>Ecdysozoa</taxon>
        <taxon>Arthropoda</taxon>
        <taxon>Crustacea</taxon>
        <taxon>Multicrustacea</taxon>
        <taxon>Malacostraca</taxon>
        <taxon>Eumalacostraca</taxon>
        <taxon>Peracarida</taxon>
        <taxon>Amphipoda</taxon>
        <taxon>Amphilochidea</taxon>
        <taxon>Lysianassida</taxon>
        <taxon>Lysianassidira</taxon>
        <taxon>Lysianassoidea</taxon>
        <taxon>Lysianassidae</taxon>
        <taxon>Hirondellea</taxon>
    </lineage>
</organism>
<keyword evidence="6" id="KW-0349">Heme</keyword>
<name>A0A2P2HX17_9CRUS</name>
<keyword evidence="6" id="KW-0479">Metal-binding</keyword>
<dbReference type="FunFam" id="1.10.640.10:FF:000003">
    <property type="entry name" value="chorion peroxidase"/>
    <property type="match status" value="1"/>
</dbReference>
<evidence type="ECO:0000256" key="4">
    <source>
        <dbReference type="ARBA" id="ARBA00022729"/>
    </source>
</evidence>
<dbReference type="Gene3D" id="1.10.640.10">
    <property type="entry name" value="Haem peroxidase domain superfamily, animal type"/>
    <property type="match status" value="1"/>
</dbReference>
<keyword evidence="4" id="KW-0732">Signal</keyword>
<comment type="subcellular location">
    <subcellularLocation>
        <location evidence="1">Secreted</location>
    </subcellularLocation>
</comment>
<dbReference type="GO" id="GO:0006979">
    <property type="term" value="P:response to oxidative stress"/>
    <property type="evidence" value="ECO:0007669"/>
    <property type="project" value="InterPro"/>
</dbReference>
<evidence type="ECO:0000256" key="6">
    <source>
        <dbReference type="PIRSR" id="PIRSR619791-2"/>
    </source>
</evidence>
<keyword evidence="2" id="KW-0964">Secreted</keyword>
<dbReference type="CDD" id="cd09823">
    <property type="entry name" value="peroxinectin_like"/>
    <property type="match status" value="1"/>
</dbReference>
<dbReference type="InterPro" id="IPR010255">
    <property type="entry name" value="Haem_peroxidase_sf"/>
</dbReference>
<keyword evidence="5" id="KW-0325">Glycoprotein</keyword>
<dbReference type="PANTHER" id="PTHR11475:SF4">
    <property type="entry name" value="CHORION PEROXIDASE"/>
    <property type="match status" value="1"/>
</dbReference>
<keyword evidence="6" id="KW-0408">Iron</keyword>
<reference evidence="7" key="1">
    <citation type="journal article" date="2018" name="Biosci. Biotechnol. Biochem.">
        <title>Polysaccharide hydrolase of the hadal zone amphipods Hirondellea gigas.</title>
        <authorList>
            <person name="Kobayashi H."/>
            <person name="Nagahama T."/>
            <person name="Arai W."/>
            <person name="Sasagawa Y."/>
            <person name="Umeda M."/>
            <person name="Hayashi T."/>
            <person name="Nikaido I."/>
            <person name="Watanabe H."/>
            <person name="Oguri K."/>
            <person name="Kitazato H."/>
            <person name="Fujioka K."/>
            <person name="Kido Y."/>
            <person name="Takami H."/>
        </authorList>
    </citation>
    <scope>NUCLEOTIDE SEQUENCE</scope>
    <source>
        <tissue evidence="7">Whole body</tissue>
    </source>
</reference>
<evidence type="ECO:0000256" key="5">
    <source>
        <dbReference type="ARBA" id="ARBA00023180"/>
    </source>
</evidence>
<sequence>MEQIEQRNVFERELVFNNIVAEVGSPVFLHARLFEPNDEVKAQAKNAALTLGATLNLVKKFNLSKEEAEFGLSKVSVANTIIADTCPVEPVCTETKYRSRDGSCNNLKNKKWGQAATSYQRILPPDYSDGANAPRRSVTGAPLPSARTLSRNMLVANEEVYKEFTLLIMQWGQFVTHDITHTPIGQVTINGQDVSCCERNGKRHAPENLHPECLPINILPDDPFLAQFGRECMGFVRSMPAIRRECKFGPREQINQITSYIDASNVYGSTKSVADSLREAEGGRLKVNRHEGRDLLPSSRTALGCGPRQRPPLCFLAGDVRVNEQPDLVVIHTIWMRQHNNVAGELARLNPGWNNEVLYQEARRIVIAQMQHITYNEYLPIVLGQQFMVSFGLVPLSEGHANTYLTQVDASVNNAFAAAAFRYGHTLVTTHVQGFSKFGTLERNLKLSQTQFAPFFLYEKNSLDSLIRGLTIQPSQKFDSKFSDEVINRLFAGNGSFGLDLVALNIQRGRDHGLPSYNQWRKICHLPLAKSFNDLTDVMNLEDAQHLSTMYQHVDDIDLFVGGLLEHPKVGSLVGHTFLCIVGDQFARLKLGDRFYYENGGLRSSFSEAQLEQIRKTSLSRILCDNSDNVENMQPLAFVQGHLANRRVSCNDVSVIPKISLDPWRNEPVWV</sequence>
<dbReference type="PROSITE" id="PS50292">
    <property type="entry name" value="PEROXIDASE_3"/>
    <property type="match status" value="1"/>
</dbReference>
<dbReference type="GO" id="GO:0004601">
    <property type="term" value="F:peroxidase activity"/>
    <property type="evidence" value="ECO:0007669"/>
    <property type="project" value="UniProtKB-KW"/>
</dbReference>
<dbReference type="AlphaFoldDB" id="A0A2P2HX17"/>
<evidence type="ECO:0000313" key="7">
    <source>
        <dbReference type="EMBL" id="LAB66321.1"/>
    </source>
</evidence>
<dbReference type="GO" id="GO:0005576">
    <property type="term" value="C:extracellular region"/>
    <property type="evidence" value="ECO:0007669"/>
    <property type="project" value="UniProtKB-SubCell"/>
</dbReference>
<accession>A0A2P2HX17</accession>
<keyword evidence="3 7" id="KW-0560">Oxidoreductase</keyword>
<dbReference type="SUPFAM" id="SSF48113">
    <property type="entry name" value="Heme-dependent peroxidases"/>
    <property type="match status" value="1"/>
</dbReference>
<feature type="binding site" description="axial binding residue" evidence="6">
    <location>
        <position position="425"/>
    </location>
    <ligand>
        <name>heme b</name>
        <dbReference type="ChEBI" id="CHEBI:60344"/>
    </ligand>
    <ligandPart>
        <name>Fe</name>
        <dbReference type="ChEBI" id="CHEBI:18248"/>
    </ligandPart>
</feature>
<dbReference type="InterPro" id="IPR019791">
    <property type="entry name" value="Haem_peroxidase_animal"/>
</dbReference>
<dbReference type="PRINTS" id="PR00457">
    <property type="entry name" value="ANPEROXIDASE"/>
</dbReference>
<dbReference type="InterPro" id="IPR037120">
    <property type="entry name" value="Haem_peroxidase_sf_animal"/>
</dbReference>
<evidence type="ECO:0000256" key="2">
    <source>
        <dbReference type="ARBA" id="ARBA00022525"/>
    </source>
</evidence>
<dbReference type="GO" id="GO:0020037">
    <property type="term" value="F:heme binding"/>
    <property type="evidence" value="ECO:0007669"/>
    <property type="project" value="InterPro"/>
</dbReference>
<dbReference type="EMBL" id="IACF01000555">
    <property type="protein sequence ID" value="LAB66321.1"/>
    <property type="molecule type" value="mRNA"/>
</dbReference>
<dbReference type="GO" id="GO:0046872">
    <property type="term" value="F:metal ion binding"/>
    <property type="evidence" value="ECO:0007669"/>
    <property type="project" value="UniProtKB-KW"/>
</dbReference>
<keyword evidence="3 7" id="KW-0575">Peroxidase</keyword>
<evidence type="ECO:0000256" key="1">
    <source>
        <dbReference type="ARBA" id="ARBA00004613"/>
    </source>
</evidence>
<protein>
    <submittedName>
        <fullName evidence="7">Peroxidase-like</fullName>
    </submittedName>
</protein>
<evidence type="ECO:0000256" key="3">
    <source>
        <dbReference type="ARBA" id="ARBA00022559"/>
    </source>
</evidence>
<dbReference type="PANTHER" id="PTHR11475">
    <property type="entry name" value="OXIDASE/PEROXIDASE"/>
    <property type="match status" value="1"/>
</dbReference>
<dbReference type="Pfam" id="PF03098">
    <property type="entry name" value="An_peroxidase"/>
    <property type="match status" value="1"/>
</dbReference>